<accession>A0A2U8W5W7</accession>
<evidence type="ECO:0000313" key="3">
    <source>
        <dbReference type="Proteomes" id="UP000245926"/>
    </source>
</evidence>
<dbReference type="OrthoDB" id="8242967at2"/>
<evidence type="ECO:0000313" key="2">
    <source>
        <dbReference type="EMBL" id="AWN40762.1"/>
    </source>
</evidence>
<gene>
    <name evidence="2" type="ORF">DK389_09775</name>
</gene>
<dbReference type="InterPro" id="IPR054189">
    <property type="entry name" value="DUF6894"/>
</dbReference>
<dbReference type="RefSeq" id="WP_109889190.1">
    <property type="nucleotide sequence ID" value="NZ_CP029550.1"/>
</dbReference>
<dbReference type="KEGG" id="mets:DK389_09775"/>
<sequence>MPRYFFDVHDGGPDVDDTGTELAGPDEAYAKAKSLLPNIAREDIPKGGDQSTFTVLVRDEDDYPVYSATLTYSGVRLQR</sequence>
<name>A0A2U8W5W7_9HYPH</name>
<evidence type="ECO:0000259" key="1">
    <source>
        <dbReference type="Pfam" id="PF21834"/>
    </source>
</evidence>
<keyword evidence="3" id="KW-1185">Reference proteome</keyword>
<reference evidence="3" key="1">
    <citation type="submission" date="2018-05" db="EMBL/GenBank/DDBJ databases">
        <title>Complete Genome Sequence of Methylobacterium sp. 17SD2-17.</title>
        <authorList>
            <person name="Srinivasan S."/>
        </authorList>
    </citation>
    <scope>NUCLEOTIDE SEQUENCE [LARGE SCALE GENOMIC DNA]</scope>
    <source>
        <strain evidence="3">17SD2-17</strain>
    </source>
</reference>
<feature type="domain" description="DUF6894" evidence="1">
    <location>
        <begin position="3"/>
        <end position="71"/>
    </location>
</feature>
<dbReference type="AlphaFoldDB" id="A0A2U8W5W7"/>
<protein>
    <recommendedName>
        <fullName evidence="1">DUF6894 domain-containing protein</fullName>
    </recommendedName>
</protein>
<organism evidence="2 3">
    <name type="scientific">Methylobacterium durans</name>
    <dbReference type="NCBI Taxonomy" id="2202825"/>
    <lineage>
        <taxon>Bacteria</taxon>
        <taxon>Pseudomonadati</taxon>
        <taxon>Pseudomonadota</taxon>
        <taxon>Alphaproteobacteria</taxon>
        <taxon>Hyphomicrobiales</taxon>
        <taxon>Methylobacteriaceae</taxon>
        <taxon>Methylobacterium</taxon>
    </lineage>
</organism>
<dbReference type="Pfam" id="PF21834">
    <property type="entry name" value="DUF6894"/>
    <property type="match status" value="1"/>
</dbReference>
<dbReference type="EMBL" id="CP029550">
    <property type="protein sequence ID" value="AWN40762.1"/>
    <property type="molecule type" value="Genomic_DNA"/>
</dbReference>
<dbReference type="Proteomes" id="UP000245926">
    <property type="component" value="Chromosome"/>
</dbReference>
<proteinExistence type="predicted"/>